<evidence type="ECO:0000313" key="5">
    <source>
        <dbReference type="Proteomes" id="UP000295197"/>
    </source>
</evidence>
<dbReference type="AlphaFoldDB" id="A0A4R3VN62"/>
<protein>
    <submittedName>
        <fullName evidence="4">DinB family protein</fullName>
    </submittedName>
</protein>
<keyword evidence="2 3" id="KW-0479">Metal-binding</keyword>
<dbReference type="RefSeq" id="WP_165894427.1">
    <property type="nucleotide sequence ID" value="NZ_SMBZ01000045.1"/>
</dbReference>
<dbReference type="EMBL" id="SMBZ01000045">
    <property type="protein sequence ID" value="TCV08267.1"/>
    <property type="molecule type" value="Genomic_DNA"/>
</dbReference>
<sequence length="147" mass="17529">MEKKYPDLFAYNHEMNMRLLTLLETHRTQVSEKTLALLSHTFNAHQIWNARILKQLTFQVWQLNDWHTLPQINQSNYENTLLILKTIPLQSFIEYHNSKGEGFFNTVDEILFQIINHSTYHRAQIATECRLHGIEPLSSDYILFKRK</sequence>
<evidence type="ECO:0000256" key="2">
    <source>
        <dbReference type="ARBA" id="ARBA00022723"/>
    </source>
</evidence>
<feature type="binding site" evidence="3">
    <location>
        <position position="40"/>
    </location>
    <ligand>
        <name>a divalent metal cation</name>
        <dbReference type="ChEBI" id="CHEBI:60240"/>
    </ligand>
</feature>
<dbReference type="Proteomes" id="UP000295197">
    <property type="component" value="Unassembled WGS sequence"/>
</dbReference>
<gene>
    <name evidence="4" type="ORF">EDC17_10454</name>
</gene>
<evidence type="ECO:0000256" key="3">
    <source>
        <dbReference type="PIRSR" id="PIRSR607837-1"/>
    </source>
</evidence>
<dbReference type="SUPFAM" id="SSF109854">
    <property type="entry name" value="DinB/YfiT-like putative metalloenzymes"/>
    <property type="match status" value="1"/>
</dbReference>
<proteinExistence type="inferred from homology"/>
<reference evidence="4 5" key="1">
    <citation type="submission" date="2019-03" db="EMBL/GenBank/DDBJ databases">
        <title>Genomic Encyclopedia of Type Strains, Phase IV (KMG-IV): sequencing the most valuable type-strain genomes for metagenomic binning, comparative biology and taxonomic classification.</title>
        <authorList>
            <person name="Goeker M."/>
        </authorList>
    </citation>
    <scope>NUCLEOTIDE SEQUENCE [LARGE SCALE GENOMIC DNA]</scope>
    <source>
        <strain evidence="4 5">DSM 22362</strain>
    </source>
</reference>
<dbReference type="Pfam" id="PF05163">
    <property type="entry name" value="DinB"/>
    <property type="match status" value="1"/>
</dbReference>
<feature type="binding site" evidence="3">
    <location>
        <position position="121"/>
    </location>
    <ligand>
        <name>a divalent metal cation</name>
        <dbReference type="ChEBI" id="CHEBI:60240"/>
    </ligand>
</feature>
<evidence type="ECO:0000256" key="1">
    <source>
        <dbReference type="ARBA" id="ARBA00008635"/>
    </source>
</evidence>
<dbReference type="GO" id="GO:0046872">
    <property type="term" value="F:metal ion binding"/>
    <property type="evidence" value="ECO:0007669"/>
    <property type="project" value="UniProtKB-KW"/>
</dbReference>
<comment type="similarity">
    <text evidence="1">Belongs to the DinB family.</text>
</comment>
<dbReference type="Gene3D" id="1.20.120.450">
    <property type="entry name" value="dinb family like domain"/>
    <property type="match status" value="1"/>
</dbReference>
<dbReference type="InterPro" id="IPR007837">
    <property type="entry name" value="DinB"/>
</dbReference>
<keyword evidence="5" id="KW-1185">Reference proteome</keyword>
<dbReference type="InterPro" id="IPR034660">
    <property type="entry name" value="DinB/YfiT-like"/>
</dbReference>
<accession>A0A4R3VN62</accession>
<evidence type="ECO:0000313" key="4">
    <source>
        <dbReference type="EMBL" id="TCV08267.1"/>
    </source>
</evidence>
<name>A0A4R3VN62_9SPHI</name>
<organism evidence="4 5">
    <name type="scientific">Sphingobacterium alimentarium</name>
    <dbReference type="NCBI Taxonomy" id="797292"/>
    <lineage>
        <taxon>Bacteria</taxon>
        <taxon>Pseudomonadati</taxon>
        <taxon>Bacteroidota</taxon>
        <taxon>Sphingobacteriia</taxon>
        <taxon>Sphingobacteriales</taxon>
        <taxon>Sphingobacteriaceae</taxon>
        <taxon>Sphingobacterium</taxon>
    </lineage>
</organism>
<comment type="caution">
    <text evidence="4">The sequence shown here is derived from an EMBL/GenBank/DDBJ whole genome shotgun (WGS) entry which is preliminary data.</text>
</comment>
<feature type="binding site" evidence="3">
    <location>
        <position position="117"/>
    </location>
    <ligand>
        <name>a divalent metal cation</name>
        <dbReference type="ChEBI" id="CHEBI:60240"/>
    </ligand>
</feature>